<sequence>MQRNLFSYIWRHSRPEQLVILGLVVLAQVFYFLSLSVPKSIVNNGITGIAFKAAADVRILRIDIPLPDFLGGTIRLLNGFRVDQLQYLVVMSFVFLVAVIINSEFKKTINTQKGRMGERMLRRMRFELYDRILRFPPAHFRKVKQAELATMIKDEVEPLGGFIGDAFVQPMFLGGQALTAIAFIMMQNLLLSLVVIALLGVQMVIVPRLRKPVLVLGRQRQISARLLAGRIAETADGVSEIHVHGASNYERADISERLGHIFKIRFDLYNKKFVAKFWNNILSQATPFAIYLLGGYFAITGKMDVGAVVGVLLAYKDLPSPIKELIDWDQQRQDVQIKYEQVIDQFQPEGMMPPELQALPDGPPPSLGHEFVLSSVTVSDDGRVKQLDSVNLTLATDTRLAVIGAASSGKDVLGQVLGRLTLPSSGSIRIDGQDFFQIPEYVLGSRAGYIGQETYLFPLSVRDNLLFGLKHRPVKPATYDEETRAVREAFWRETARAGNPVLDPNADWIDYELAGATGPADLLPRVVDVLKQVEFDEEIYSLGLRGAIDGMRRPDLAEKILAARKALHGRLQDPGYAGLIEPFNADKYNKNLSVAENLLFGTPVGREFDGDNLAANAYMLSVLKDTGLDQDLLRMGLSIAETMVELFSGLSPDNPLFEQYSFISADELPNVRLLLQRLGGKGVEAVPEADRPRLMTLPLRYIEARHRLGLIDAAMEERLLAARREFAAHLPDSLRGAVEFYDFARYNSAATVQDNVLFGRLVYGQAQAEARIVTLITTVLTELSLRDSVIEVGLEYNVGVAGKRLPATQRQKLGIARALIKRPQFLVVNEAVAVFDGRTQDRIRDNILAATKDGRGVVWIANRPSQAEKFDRVLVMQGGRIVAHGAPEELKSKGGLYCELVQQA</sequence>
<evidence type="ECO:0000313" key="9">
    <source>
        <dbReference type="Proteomes" id="UP000190092"/>
    </source>
</evidence>
<dbReference type="CDD" id="cd07346">
    <property type="entry name" value="ABC_6TM_exporters"/>
    <property type="match status" value="1"/>
</dbReference>
<evidence type="ECO:0000259" key="7">
    <source>
        <dbReference type="PROSITE" id="PS50929"/>
    </source>
</evidence>
<feature type="domain" description="ABC transmembrane type-1" evidence="7">
    <location>
        <begin position="114"/>
        <end position="314"/>
    </location>
</feature>
<evidence type="ECO:0000256" key="1">
    <source>
        <dbReference type="ARBA" id="ARBA00004651"/>
    </source>
</evidence>
<evidence type="ECO:0000256" key="3">
    <source>
        <dbReference type="ARBA" id="ARBA00022989"/>
    </source>
</evidence>
<dbReference type="PROSITE" id="PS50893">
    <property type="entry name" value="ABC_TRANSPORTER_2"/>
    <property type="match status" value="1"/>
</dbReference>
<keyword evidence="4 5" id="KW-0472">Membrane</keyword>
<comment type="subcellular location">
    <subcellularLocation>
        <location evidence="1">Cell membrane</location>
        <topology evidence="1">Multi-pass membrane protein</topology>
    </subcellularLocation>
</comment>
<dbReference type="GO" id="GO:0140359">
    <property type="term" value="F:ABC-type transporter activity"/>
    <property type="evidence" value="ECO:0007669"/>
    <property type="project" value="InterPro"/>
</dbReference>
<keyword evidence="3 5" id="KW-1133">Transmembrane helix</keyword>
<evidence type="ECO:0000259" key="6">
    <source>
        <dbReference type="PROSITE" id="PS50893"/>
    </source>
</evidence>
<dbReference type="Pfam" id="PF00005">
    <property type="entry name" value="ABC_tran"/>
    <property type="match status" value="1"/>
</dbReference>
<dbReference type="PANTHER" id="PTHR43394">
    <property type="entry name" value="ATP-DEPENDENT PERMEASE MDL1, MITOCHONDRIAL"/>
    <property type="match status" value="1"/>
</dbReference>
<name>A0A1T4QND6_9HYPH</name>
<dbReference type="InterPro" id="IPR003439">
    <property type="entry name" value="ABC_transporter-like_ATP-bd"/>
</dbReference>
<feature type="transmembrane region" description="Helical" evidence="5">
    <location>
        <begin position="177"/>
        <end position="201"/>
    </location>
</feature>
<feature type="transmembrane region" description="Helical" evidence="5">
    <location>
        <begin position="85"/>
        <end position="105"/>
    </location>
</feature>
<dbReference type="SUPFAM" id="SSF90123">
    <property type="entry name" value="ABC transporter transmembrane region"/>
    <property type="match status" value="1"/>
</dbReference>
<dbReference type="EMBL" id="FUWJ01000003">
    <property type="protein sequence ID" value="SKA05280.1"/>
    <property type="molecule type" value="Genomic_DNA"/>
</dbReference>
<keyword evidence="2 5" id="KW-0812">Transmembrane</keyword>
<dbReference type="InterPro" id="IPR027417">
    <property type="entry name" value="P-loop_NTPase"/>
</dbReference>
<dbReference type="GO" id="GO:0005524">
    <property type="term" value="F:ATP binding"/>
    <property type="evidence" value="ECO:0007669"/>
    <property type="project" value="UniProtKB-KW"/>
</dbReference>
<organism evidence="8 9">
    <name type="scientific">Enhydrobacter aerosaccus</name>
    <dbReference type="NCBI Taxonomy" id="225324"/>
    <lineage>
        <taxon>Bacteria</taxon>
        <taxon>Pseudomonadati</taxon>
        <taxon>Pseudomonadota</taxon>
        <taxon>Alphaproteobacteria</taxon>
        <taxon>Hyphomicrobiales</taxon>
        <taxon>Enhydrobacter</taxon>
    </lineage>
</organism>
<dbReference type="PANTHER" id="PTHR43394:SF1">
    <property type="entry name" value="ATP-BINDING CASSETTE SUB-FAMILY B MEMBER 10, MITOCHONDRIAL"/>
    <property type="match status" value="1"/>
</dbReference>
<keyword evidence="8" id="KW-0067">ATP-binding</keyword>
<dbReference type="OrthoDB" id="9760920at2"/>
<dbReference type="Proteomes" id="UP000190092">
    <property type="component" value="Unassembled WGS sequence"/>
</dbReference>
<keyword evidence="8" id="KW-0547">Nucleotide-binding</keyword>
<dbReference type="SUPFAM" id="SSF52540">
    <property type="entry name" value="P-loop containing nucleoside triphosphate hydrolases"/>
    <property type="match status" value="1"/>
</dbReference>
<dbReference type="GO" id="GO:0016887">
    <property type="term" value="F:ATP hydrolysis activity"/>
    <property type="evidence" value="ECO:0007669"/>
    <property type="project" value="InterPro"/>
</dbReference>
<dbReference type="GO" id="GO:0005886">
    <property type="term" value="C:plasma membrane"/>
    <property type="evidence" value="ECO:0007669"/>
    <property type="project" value="UniProtKB-SubCell"/>
</dbReference>
<evidence type="ECO:0000256" key="5">
    <source>
        <dbReference type="SAM" id="Phobius"/>
    </source>
</evidence>
<dbReference type="PROSITE" id="PS50929">
    <property type="entry name" value="ABC_TM1F"/>
    <property type="match status" value="1"/>
</dbReference>
<dbReference type="STRING" id="225324.SAMN02745126_03344"/>
<accession>A0A1T4QND6</accession>
<dbReference type="Gene3D" id="1.20.1560.10">
    <property type="entry name" value="ABC transporter type 1, transmembrane domain"/>
    <property type="match status" value="1"/>
</dbReference>
<evidence type="ECO:0000256" key="4">
    <source>
        <dbReference type="ARBA" id="ARBA00023136"/>
    </source>
</evidence>
<evidence type="ECO:0000313" key="8">
    <source>
        <dbReference type="EMBL" id="SKA05280.1"/>
    </source>
</evidence>
<dbReference type="RefSeq" id="WP_085935025.1">
    <property type="nucleotide sequence ID" value="NZ_FUWJ01000003.1"/>
</dbReference>
<dbReference type="Pfam" id="PF00664">
    <property type="entry name" value="ABC_membrane"/>
    <property type="match status" value="1"/>
</dbReference>
<protein>
    <submittedName>
        <fullName evidence="8">Putative ABC transport system ATP-binding protein</fullName>
    </submittedName>
</protein>
<dbReference type="AlphaFoldDB" id="A0A1T4QND6"/>
<dbReference type="InterPro" id="IPR039421">
    <property type="entry name" value="Type_1_exporter"/>
</dbReference>
<dbReference type="Gene3D" id="3.40.50.300">
    <property type="entry name" value="P-loop containing nucleotide triphosphate hydrolases"/>
    <property type="match status" value="2"/>
</dbReference>
<reference evidence="9" key="1">
    <citation type="submission" date="2017-02" db="EMBL/GenBank/DDBJ databases">
        <authorList>
            <person name="Varghese N."/>
            <person name="Submissions S."/>
        </authorList>
    </citation>
    <scope>NUCLEOTIDE SEQUENCE [LARGE SCALE GENOMIC DNA]</scope>
    <source>
        <strain evidence="9">ATCC 27094</strain>
    </source>
</reference>
<feature type="transmembrane region" description="Helical" evidence="5">
    <location>
        <begin position="18"/>
        <end position="37"/>
    </location>
</feature>
<dbReference type="InterPro" id="IPR011527">
    <property type="entry name" value="ABC1_TM_dom"/>
</dbReference>
<feature type="domain" description="ABC transporter" evidence="6">
    <location>
        <begin position="371"/>
        <end position="903"/>
    </location>
</feature>
<proteinExistence type="predicted"/>
<keyword evidence="9" id="KW-1185">Reference proteome</keyword>
<dbReference type="InterPro" id="IPR036640">
    <property type="entry name" value="ABC1_TM_sf"/>
</dbReference>
<evidence type="ECO:0000256" key="2">
    <source>
        <dbReference type="ARBA" id="ARBA00022692"/>
    </source>
</evidence>
<gene>
    <name evidence="8" type="ORF">SAMN02745126_03344</name>
</gene>